<dbReference type="InterPro" id="IPR050065">
    <property type="entry name" value="GlmU-like"/>
</dbReference>
<dbReference type="STRING" id="1223523.H340_11075"/>
<dbReference type="SUPFAM" id="SSF51161">
    <property type="entry name" value="Trimeric LpxA-like enzymes"/>
    <property type="match status" value="1"/>
</dbReference>
<name>M3BLL3_STRM1</name>
<gene>
    <name evidence="4" type="ORF">H340_11075</name>
</gene>
<dbReference type="InterPro" id="IPR011004">
    <property type="entry name" value="Trimer_LpxA-like_sf"/>
</dbReference>
<evidence type="ECO:0000259" key="3">
    <source>
        <dbReference type="Pfam" id="PF25087"/>
    </source>
</evidence>
<dbReference type="AlphaFoldDB" id="M3BLL3"/>
<dbReference type="PANTHER" id="PTHR43584">
    <property type="entry name" value="NUCLEOTIDYL TRANSFERASE"/>
    <property type="match status" value="1"/>
</dbReference>
<dbReference type="RefSeq" id="WP_004943082.1">
    <property type="nucleotide sequence ID" value="NZ_AORZ01000026.1"/>
</dbReference>
<dbReference type="Pfam" id="PF25087">
    <property type="entry name" value="GMPPB_C"/>
    <property type="match status" value="1"/>
</dbReference>
<accession>M3BLL3</accession>
<evidence type="ECO:0000256" key="1">
    <source>
        <dbReference type="ARBA" id="ARBA00022679"/>
    </source>
</evidence>
<dbReference type="EMBL" id="AORZ01000026">
    <property type="protein sequence ID" value="EMF00470.1"/>
    <property type="molecule type" value="Genomic_DNA"/>
</dbReference>
<evidence type="ECO:0000313" key="5">
    <source>
        <dbReference type="Proteomes" id="UP000011740"/>
    </source>
</evidence>
<protein>
    <submittedName>
        <fullName evidence="4">Sugar nucleotidyltransferase ( glucose-1-phosphate thymidylyltransferase ) 2</fullName>
    </submittedName>
</protein>
<dbReference type="PANTHER" id="PTHR43584:SF8">
    <property type="entry name" value="N-ACETYLMURAMATE ALPHA-1-PHOSPHATE URIDYLYLTRANSFERASE"/>
    <property type="match status" value="1"/>
</dbReference>
<reference evidence="4 5" key="1">
    <citation type="journal article" date="2013" name="Genome Announc.">
        <title>Whole-Genome Shotgun Assembly and Analysis of the Genome of Streptomyces mobaraensis DSM 40847, a Strain for Industrial Production of Microbial Transglutaminase.</title>
        <authorList>
            <person name="Yang H."/>
            <person name="He T."/>
            <person name="Wu W."/>
            <person name="Zhu W."/>
            <person name="Lu B."/>
            <person name="Sun W."/>
        </authorList>
    </citation>
    <scope>NUCLEOTIDE SEQUENCE [LARGE SCALE GENOMIC DNA]</scope>
    <source>
        <strain evidence="4 5">DSM 40847</strain>
    </source>
</reference>
<evidence type="ECO:0000256" key="2">
    <source>
        <dbReference type="ARBA" id="ARBA00023315"/>
    </source>
</evidence>
<keyword evidence="2" id="KW-0012">Acyltransferase</keyword>
<dbReference type="GO" id="GO:0016779">
    <property type="term" value="F:nucleotidyltransferase activity"/>
    <property type="evidence" value="ECO:0007669"/>
    <property type="project" value="UniProtKB-ARBA"/>
</dbReference>
<dbReference type="PATRIC" id="fig|1223523.3.peg.2264"/>
<comment type="caution">
    <text evidence="4">The sequence shown here is derived from an EMBL/GenBank/DDBJ whole genome shotgun (WGS) entry which is preliminary data.</text>
</comment>
<dbReference type="GO" id="GO:0016746">
    <property type="term" value="F:acyltransferase activity"/>
    <property type="evidence" value="ECO:0007669"/>
    <property type="project" value="UniProtKB-KW"/>
</dbReference>
<dbReference type="Proteomes" id="UP000011740">
    <property type="component" value="Unassembled WGS sequence"/>
</dbReference>
<dbReference type="eggNOG" id="COG1208">
    <property type="taxonomic scope" value="Bacteria"/>
</dbReference>
<proteinExistence type="predicted"/>
<feature type="domain" description="Mannose-1-phosphate guanyltransferase C-terminal" evidence="3">
    <location>
        <begin position="93"/>
        <end position="215"/>
    </location>
</feature>
<dbReference type="Gene3D" id="2.160.10.10">
    <property type="entry name" value="Hexapeptide repeat proteins"/>
    <property type="match status" value="1"/>
</dbReference>
<keyword evidence="1 4" id="KW-0808">Transferase</keyword>
<sequence length="242" mass="24941">MQQHLPDSAATAEDVRLSTGYYLNLNALSPYLARLLARCQTVFDVKPAVVADLDDPTACGLDADRGGTIESGALCQGDVIVQEGARIEAGAQVVGPVLVCCGAVIGAGALVRDYAVIGPGCRIGFGADITRSLLAGHVFAKHPCFVGDSVVGYRVNLGAFCSTTGLRCDRGPVAEPAIEEITVTLDGRRISSGQTKFGAVIGDEVALPAGTVLSPGTLIGPRSVVYPHNHIGGFLPAGSRVR</sequence>
<evidence type="ECO:0000313" key="4">
    <source>
        <dbReference type="EMBL" id="EMF00470.1"/>
    </source>
</evidence>
<organism evidence="4 5">
    <name type="scientific">Streptomyces mobaraensis (strain ATCC 29032 / DSM 40847 / JCM 4168 / NBRC 13819 / NCIMB 11159 / IPCR 16-22)</name>
    <dbReference type="NCBI Taxonomy" id="1223523"/>
    <lineage>
        <taxon>Bacteria</taxon>
        <taxon>Bacillati</taxon>
        <taxon>Actinomycetota</taxon>
        <taxon>Actinomycetes</taxon>
        <taxon>Kitasatosporales</taxon>
        <taxon>Streptomycetaceae</taxon>
        <taxon>Streptomyces</taxon>
    </lineage>
</organism>
<dbReference type="InterPro" id="IPR056729">
    <property type="entry name" value="GMPPB_C"/>
</dbReference>